<dbReference type="Pfam" id="PF00577">
    <property type="entry name" value="Usher"/>
    <property type="match status" value="1"/>
</dbReference>
<evidence type="ECO:0000256" key="1">
    <source>
        <dbReference type="ARBA" id="ARBA00004571"/>
    </source>
</evidence>
<protein>
    <submittedName>
        <fullName evidence="11">P pilus assembly protein, porin PapC</fullName>
    </submittedName>
</protein>
<dbReference type="InterPro" id="IPR043142">
    <property type="entry name" value="PapC-like_C_sf"/>
</dbReference>
<dbReference type="AlphaFoldDB" id="A0A0T9MA46"/>
<dbReference type="STRING" id="631.CH53_1628"/>
<dbReference type="Gene3D" id="2.60.40.2070">
    <property type="match status" value="1"/>
</dbReference>
<keyword evidence="3" id="KW-0813">Transport</keyword>
<dbReference type="OrthoDB" id="6554712at2"/>
<feature type="domain" description="PapC-like C-terminal" evidence="9">
    <location>
        <begin position="781"/>
        <end position="846"/>
    </location>
</feature>
<evidence type="ECO:0000313" key="12">
    <source>
        <dbReference type="Proteomes" id="UP000038750"/>
    </source>
</evidence>
<comment type="similarity">
    <text evidence="2">Belongs to the fimbrial export usher family.</text>
</comment>
<proteinExistence type="inferred from homology"/>
<evidence type="ECO:0000259" key="10">
    <source>
        <dbReference type="Pfam" id="PF13954"/>
    </source>
</evidence>
<dbReference type="InterPro" id="IPR042186">
    <property type="entry name" value="FimD_plug_dom"/>
</dbReference>
<dbReference type="PANTHER" id="PTHR30451:SF20">
    <property type="entry name" value="FIMBRIAE USHER"/>
    <property type="match status" value="1"/>
</dbReference>
<dbReference type="InterPro" id="IPR025949">
    <property type="entry name" value="PapC-like_C"/>
</dbReference>
<accession>A0A0T9MA46</accession>
<organism evidence="11 12">
    <name type="scientific">Yersinia intermedia</name>
    <dbReference type="NCBI Taxonomy" id="631"/>
    <lineage>
        <taxon>Bacteria</taxon>
        <taxon>Pseudomonadati</taxon>
        <taxon>Pseudomonadota</taxon>
        <taxon>Gammaproteobacteria</taxon>
        <taxon>Enterobacterales</taxon>
        <taxon>Yersiniaceae</taxon>
        <taxon>Yersinia</taxon>
    </lineage>
</organism>
<evidence type="ECO:0000256" key="6">
    <source>
        <dbReference type="ARBA" id="ARBA00022729"/>
    </source>
</evidence>
<dbReference type="GO" id="GO:0015473">
    <property type="term" value="F:fimbrial usher porin activity"/>
    <property type="evidence" value="ECO:0007669"/>
    <property type="project" value="InterPro"/>
</dbReference>
<dbReference type="FunFam" id="2.60.40.3110:FF:000001">
    <property type="entry name" value="Putative fimbrial outer membrane usher"/>
    <property type="match status" value="1"/>
</dbReference>
<gene>
    <name evidence="11" type="primary">htrE_3</name>
    <name evidence="11" type="ORF">ERS008530_02312</name>
</gene>
<dbReference type="PANTHER" id="PTHR30451">
    <property type="entry name" value="OUTER MEMBRANE USHER PROTEIN"/>
    <property type="match status" value="1"/>
</dbReference>
<dbReference type="Gene3D" id="2.60.40.2610">
    <property type="entry name" value="Outer membrane usher protein FimD, plug domain"/>
    <property type="match status" value="1"/>
</dbReference>
<dbReference type="Gene3D" id="3.10.20.410">
    <property type="match status" value="1"/>
</dbReference>
<dbReference type="GO" id="GO:0009297">
    <property type="term" value="P:pilus assembly"/>
    <property type="evidence" value="ECO:0007669"/>
    <property type="project" value="InterPro"/>
</dbReference>
<dbReference type="eggNOG" id="COG3188">
    <property type="taxonomic scope" value="Bacteria"/>
</dbReference>
<evidence type="ECO:0000256" key="2">
    <source>
        <dbReference type="ARBA" id="ARBA00008064"/>
    </source>
</evidence>
<dbReference type="RefSeq" id="WP_050073653.1">
    <property type="nucleotide sequence ID" value="NZ_CPZJ01000009.1"/>
</dbReference>
<keyword evidence="8" id="KW-0998">Cell outer membrane</keyword>
<evidence type="ECO:0000256" key="4">
    <source>
        <dbReference type="ARBA" id="ARBA00022452"/>
    </source>
</evidence>
<evidence type="ECO:0000313" key="11">
    <source>
        <dbReference type="EMBL" id="CNF86309.1"/>
    </source>
</evidence>
<name>A0A0T9MA46_YERIN</name>
<feature type="domain" description="PapC N-terminal" evidence="10">
    <location>
        <begin position="59"/>
        <end position="207"/>
    </location>
</feature>
<evidence type="ECO:0000256" key="5">
    <source>
        <dbReference type="ARBA" id="ARBA00022692"/>
    </source>
</evidence>
<evidence type="ECO:0000259" key="9">
    <source>
        <dbReference type="Pfam" id="PF13953"/>
    </source>
</evidence>
<dbReference type="EMBL" id="CPZJ01000009">
    <property type="protein sequence ID" value="CNF86309.1"/>
    <property type="molecule type" value="Genomic_DNA"/>
</dbReference>
<keyword evidence="5" id="KW-0812">Transmembrane</keyword>
<dbReference type="Gene3D" id="2.60.40.3110">
    <property type="match status" value="1"/>
</dbReference>
<dbReference type="InterPro" id="IPR000015">
    <property type="entry name" value="Fimb_usher"/>
</dbReference>
<comment type="subcellular location">
    <subcellularLocation>
        <location evidence="1">Cell outer membrane</location>
        <topology evidence="1">Multi-pass membrane protein</topology>
    </subcellularLocation>
</comment>
<keyword evidence="6" id="KW-0732">Signal</keyword>
<dbReference type="InterPro" id="IPR037224">
    <property type="entry name" value="PapC_N_sf"/>
</dbReference>
<dbReference type="GO" id="GO:0009279">
    <property type="term" value="C:cell outer membrane"/>
    <property type="evidence" value="ECO:0007669"/>
    <property type="project" value="UniProtKB-SubCell"/>
</dbReference>
<evidence type="ECO:0000256" key="7">
    <source>
        <dbReference type="ARBA" id="ARBA00023136"/>
    </source>
</evidence>
<evidence type="ECO:0000256" key="8">
    <source>
        <dbReference type="ARBA" id="ARBA00023237"/>
    </source>
</evidence>
<sequence>MKYPAMPFSAELPTRSGRLTPVAAALIAAFLSPAVFAVDSIGKTESPVSLEPNKPQAVEFDNIYLNTEHGGSGIDLSRFSKEGSVLPGTYRADIYLNNTLIGNENVEFKTRDDKSVHACLSSSVIASLNLKTDVLPLESLAPLKKEAGCVDLESLLPDAQAVFDSGEQRLDITIPQALLLRTARGTVNPALWDSGVTSGMLGYSLNGYSSSSNGQTFNSAFAGINTGLNLGSWYFRHNGSYNWQENGDSKYSSINSYVQRDVPAALGRVLLGQSNTTGQLFDTVPFTGAQFSTDDRMLPESLRGYAPEVRGIARTNALVTVRQSGQVLYETTVSPGEFIIDDLYPTGYGGNLDVTVREADGSTQNFQVPFAAVAQLLRPSSQRYSLTVGKVRNDSLSFTPGLYQGTYQRGLNNSITGYTGAQASEDYYALQVGTAFSTPIGAVAVDVTQANTRLRNGNESGQSYQVSYSKVIAETNSNLSVAAHRFSTQGYLDFSTAMQTLDAERQGYDANSIYRAKNRLTVTANQGLPDGWGQMYISGSLQDYWNKDGSDQQYQMGYSNNYKSMTYGVSVNRSRSGFGEMQNTYLLSMSFPLGRNDQTNVPQMRLEMNRNGQGNWGEQASVSGSAGEQSQFSYGATAMNSNGGSGASGSVNGQYRGAKATTMASYGGGSSYQSGSVGISGSMIAHPGGVTLTPYSSETFAVVEAKGAEGAEVSGYSGVKIDSRGYAVVPYLSAYQMNEITIDPKGTSYDVELESTSQKVAPNAGAVVMVKYKSTKGYPILVNATQSDGEPVPFGAQVLDTKGQVVGSVGQGGQIYARVSEERGRLQVSWGEGTGQQCYLNYILPPQLANGKASAMMRFTSTCVPQGQVSEHRAITN</sequence>
<dbReference type="Proteomes" id="UP000038750">
    <property type="component" value="Unassembled WGS sequence"/>
</dbReference>
<reference evidence="11 12" key="1">
    <citation type="submission" date="2015-03" db="EMBL/GenBank/DDBJ databases">
        <authorList>
            <person name="Murphy D."/>
        </authorList>
    </citation>
    <scope>NUCLEOTIDE SEQUENCE [LARGE SCALE GENOMIC DNA]</scope>
    <source>
        <strain evidence="11 12">BR165/97</strain>
    </source>
</reference>
<dbReference type="InterPro" id="IPR025885">
    <property type="entry name" value="PapC_N"/>
</dbReference>
<dbReference type="Pfam" id="PF13954">
    <property type="entry name" value="PapC_N"/>
    <property type="match status" value="1"/>
</dbReference>
<keyword evidence="4" id="KW-1134">Transmembrane beta strand</keyword>
<evidence type="ECO:0000256" key="3">
    <source>
        <dbReference type="ARBA" id="ARBA00022448"/>
    </source>
</evidence>
<dbReference type="SUPFAM" id="SSF141729">
    <property type="entry name" value="FimD N-terminal domain-like"/>
    <property type="match status" value="1"/>
</dbReference>
<dbReference type="Pfam" id="PF13953">
    <property type="entry name" value="PapC_C"/>
    <property type="match status" value="1"/>
</dbReference>
<keyword evidence="7" id="KW-0472">Membrane</keyword>